<gene>
    <name evidence="2" type="ORF">ASPTUDRAFT_570075</name>
</gene>
<keyword evidence="1" id="KW-1133">Transmembrane helix</keyword>
<proteinExistence type="predicted"/>
<sequence length="81" mass="9346">MGHGPCICGPSPGIYFLLFTSPLSFLVVSFHTEFCWRRVYGWRRGMHGTRRRIQMASHLASLSFHSSFKDKQRLFLLSSIP</sequence>
<protein>
    <submittedName>
        <fullName evidence="2">Uncharacterized protein</fullName>
    </submittedName>
</protein>
<dbReference type="VEuPathDB" id="FungiDB:ASPTUDRAFT_570075"/>
<accession>A0A1L9N830</accession>
<keyword evidence="3" id="KW-1185">Reference proteome</keyword>
<keyword evidence="1" id="KW-0472">Membrane</keyword>
<organism evidence="2 3">
    <name type="scientific">Aspergillus tubingensis (strain CBS 134.48)</name>
    <dbReference type="NCBI Taxonomy" id="767770"/>
    <lineage>
        <taxon>Eukaryota</taxon>
        <taxon>Fungi</taxon>
        <taxon>Dikarya</taxon>
        <taxon>Ascomycota</taxon>
        <taxon>Pezizomycotina</taxon>
        <taxon>Eurotiomycetes</taxon>
        <taxon>Eurotiomycetidae</taxon>
        <taxon>Eurotiales</taxon>
        <taxon>Aspergillaceae</taxon>
        <taxon>Aspergillus</taxon>
        <taxon>Aspergillus subgen. Circumdati</taxon>
    </lineage>
</organism>
<dbReference type="EMBL" id="KV878198">
    <property type="protein sequence ID" value="OJI85312.1"/>
    <property type="molecule type" value="Genomic_DNA"/>
</dbReference>
<feature type="transmembrane region" description="Helical" evidence="1">
    <location>
        <begin position="14"/>
        <end position="36"/>
    </location>
</feature>
<name>A0A1L9N830_ASPTC</name>
<evidence type="ECO:0000256" key="1">
    <source>
        <dbReference type="SAM" id="Phobius"/>
    </source>
</evidence>
<dbReference type="AlphaFoldDB" id="A0A1L9N830"/>
<keyword evidence="1" id="KW-0812">Transmembrane</keyword>
<evidence type="ECO:0000313" key="2">
    <source>
        <dbReference type="EMBL" id="OJI85312.1"/>
    </source>
</evidence>
<reference evidence="3" key="1">
    <citation type="journal article" date="2017" name="Genome Biol.">
        <title>Comparative genomics reveals high biological diversity and specific adaptations in the industrially and medically important fungal genus Aspergillus.</title>
        <authorList>
            <person name="de Vries R.P."/>
            <person name="Riley R."/>
            <person name="Wiebenga A."/>
            <person name="Aguilar-Osorio G."/>
            <person name="Amillis S."/>
            <person name="Uchima C.A."/>
            <person name="Anderluh G."/>
            <person name="Asadollahi M."/>
            <person name="Askin M."/>
            <person name="Barry K."/>
            <person name="Battaglia E."/>
            <person name="Bayram O."/>
            <person name="Benocci T."/>
            <person name="Braus-Stromeyer S.A."/>
            <person name="Caldana C."/>
            <person name="Canovas D."/>
            <person name="Cerqueira G.C."/>
            <person name="Chen F."/>
            <person name="Chen W."/>
            <person name="Choi C."/>
            <person name="Clum A."/>
            <person name="Dos Santos R.A."/>
            <person name="Damasio A.R."/>
            <person name="Diallinas G."/>
            <person name="Emri T."/>
            <person name="Fekete E."/>
            <person name="Flipphi M."/>
            <person name="Freyberg S."/>
            <person name="Gallo A."/>
            <person name="Gournas C."/>
            <person name="Habgood R."/>
            <person name="Hainaut M."/>
            <person name="Harispe M.L."/>
            <person name="Henrissat B."/>
            <person name="Hilden K.S."/>
            <person name="Hope R."/>
            <person name="Hossain A."/>
            <person name="Karabika E."/>
            <person name="Karaffa L."/>
            <person name="Karanyi Z."/>
            <person name="Krasevec N."/>
            <person name="Kuo A."/>
            <person name="Kusch H."/>
            <person name="LaButti K."/>
            <person name="Lagendijk E.L."/>
            <person name="Lapidus A."/>
            <person name="Levasseur A."/>
            <person name="Lindquist E."/>
            <person name="Lipzen A."/>
            <person name="Logrieco A.F."/>
            <person name="MacCabe A."/>
            <person name="Maekelae M.R."/>
            <person name="Malavazi I."/>
            <person name="Melin P."/>
            <person name="Meyer V."/>
            <person name="Mielnichuk N."/>
            <person name="Miskei M."/>
            <person name="Molnar A.P."/>
            <person name="Mule G."/>
            <person name="Ngan C.Y."/>
            <person name="Orejas M."/>
            <person name="Orosz E."/>
            <person name="Ouedraogo J.P."/>
            <person name="Overkamp K.M."/>
            <person name="Park H.-S."/>
            <person name="Perrone G."/>
            <person name="Piumi F."/>
            <person name="Punt P.J."/>
            <person name="Ram A.F."/>
            <person name="Ramon A."/>
            <person name="Rauscher S."/>
            <person name="Record E."/>
            <person name="Riano-Pachon D.M."/>
            <person name="Robert V."/>
            <person name="Roehrig J."/>
            <person name="Ruller R."/>
            <person name="Salamov A."/>
            <person name="Salih N.S."/>
            <person name="Samson R.A."/>
            <person name="Sandor E."/>
            <person name="Sanguinetti M."/>
            <person name="Schuetze T."/>
            <person name="Sepcic K."/>
            <person name="Shelest E."/>
            <person name="Sherlock G."/>
            <person name="Sophianopoulou V."/>
            <person name="Squina F.M."/>
            <person name="Sun H."/>
            <person name="Susca A."/>
            <person name="Todd R.B."/>
            <person name="Tsang A."/>
            <person name="Unkles S.E."/>
            <person name="van de Wiele N."/>
            <person name="van Rossen-Uffink D."/>
            <person name="Oliveira J.V."/>
            <person name="Vesth T.C."/>
            <person name="Visser J."/>
            <person name="Yu J.-H."/>
            <person name="Zhou M."/>
            <person name="Andersen M.R."/>
            <person name="Archer D.B."/>
            <person name="Baker S.E."/>
            <person name="Benoit I."/>
            <person name="Brakhage A.A."/>
            <person name="Braus G.H."/>
            <person name="Fischer R."/>
            <person name="Frisvad J.C."/>
            <person name="Goldman G.H."/>
            <person name="Houbraken J."/>
            <person name="Oakley B."/>
            <person name="Pocsi I."/>
            <person name="Scazzocchio C."/>
            <person name="Seiboth B."/>
            <person name="vanKuyk P.A."/>
            <person name="Wortman J."/>
            <person name="Dyer P.S."/>
            <person name="Grigoriev I.V."/>
        </authorList>
    </citation>
    <scope>NUCLEOTIDE SEQUENCE [LARGE SCALE GENOMIC DNA]</scope>
    <source>
        <strain evidence="3">CBS 134.48</strain>
    </source>
</reference>
<evidence type="ECO:0000313" key="3">
    <source>
        <dbReference type="Proteomes" id="UP000184304"/>
    </source>
</evidence>
<dbReference type="Proteomes" id="UP000184304">
    <property type="component" value="Unassembled WGS sequence"/>
</dbReference>